<comment type="caution">
    <text evidence="4">The sequence shown here is derived from an EMBL/GenBank/DDBJ whole genome shotgun (WGS) entry which is preliminary data.</text>
</comment>
<dbReference type="InterPro" id="IPR051271">
    <property type="entry name" value="2C-system_Tx_regulators"/>
</dbReference>
<evidence type="ECO:0000256" key="2">
    <source>
        <dbReference type="PROSITE-ProRule" id="PRU00169"/>
    </source>
</evidence>
<evidence type="ECO:0000313" key="4">
    <source>
        <dbReference type="EMBL" id="GGB54001.1"/>
    </source>
</evidence>
<dbReference type="InterPro" id="IPR001789">
    <property type="entry name" value="Sig_transdc_resp-reg_receiver"/>
</dbReference>
<dbReference type="PANTHER" id="PTHR45526">
    <property type="entry name" value="TRANSCRIPTIONAL REGULATORY PROTEIN DPIA"/>
    <property type="match status" value="1"/>
</dbReference>
<keyword evidence="1" id="KW-0902">Two-component regulatory system</keyword>
<sequence>MSTTILIVDDNEAIRFTLKEICKFAEWKVLEAATGKQAAELFAKMDPDLVLLDYHMPDWDGVKTTKEIRKLNQTVPIIILTVDERQEIANTFLNAGATDFALKPIKAPDLLSRIRINLKIGRLIGGKDNVFVDKGINQATLMSIKNYLFQQERPLTINQIQNELPVAYQTVHRYLNYLEGKGEVEVISQYGKKGRPKNTYKLI</sequence>
<proteinExistence type="predicted"/>
<dbReference type="GO" id="GO:0000156">
    <property type="term" value="F:phosphorelay response regulator activity"/>
    <property type="evidence" value="ECO:0007669"/>
    <property type="project" value="TreeGrafter"/>
</dbReference>
<dbReference type="SUPFAM" id="SSF46785">
    <property type="entry name" value="Winged helix' DNA-binding domain"/>
    <property type="match status" value="1"/>
</dbReference>
<feature type="domain" description="Response regulatory" evidence="3">
    <location>
        <begin position="4"/>
        <end position="118"/>
    </location>
</feature>
<name>A0A9W5U0P2_9BACI</name>
<reference evidence="4" key="1">
    <citation type="journal article" date="2014" name="Int. J. Syst. Evol. Microbiol.">
        <title>Complete genome sequence of Corynebacterium casei LMG S-19264T (=DSM 44701T), isolated from a smear-ripened cheese.</title>
        <authorList>
            <consortium name="US DOE Joint Genome Institute (JGI-PGF)"/>
            <person name="Walter F."/>
            <person name="Albersmeier A."/>
            <person name="Kalinowski J."/>
            <person name="Ruckert C."/>
        </authorList>
    </citation>
    <scope>NUCLEOTIDE SEQUENCE</scope>
    <source>
        <strain evidence="4">CGMCC 1.15454</strain>
    </source>
</reference>
<gene>
    <name evidence="4" type="ORF">GCM10011409_34550</name>
</gene>
<dbReference type="InterPro" id="IPR036388">
    <property type="entry name" value="WH-like_DNA-bd_sf"/>
</dbReference>
<dbReference type="Pfam" id="PF00072">
    <property type="entry name" value="Response_reg"/>
    <property type="match status" value="1"/>
</dbReference>
<dbReference type="Gene3D" id="1.10.10.10">
    <property type="entry name" value="Winged helix-like DNA-binding domain superfamily/Winged helix DNA-binding domain"/>
    <property type="match status" value="1"/>
</dbReference>
<organism evidence="4 5">
    <name type="scientific">Lentibacillus populi</name>
    <dbReference type="NCBI Taxonomy" id="1827502"/>
    <lineage>
        <taxon>Bacteria</taxon>
        <taxon>Bacillati</taxon>
        <taxon>Bacillota</taxon>
        <taxon>Bacilli</taxon>
        <taxon>Bacillales</taxon>
        <taxon>Bacillaceae</taxon>
        <taxon>Lentibacillus</taxon>
    </lineage>
</organism>
<dbReference type="PANTHER" id="PTHR45526:SF1">
    <property type="entry name" value="TRANSCRIPTIONAL REGULATORY PROTEIN DCUR-RELATED"/>
    <property type="match status" value="1"/>
</dbReference>
<dbReference type="EMBL" id="BMJD01000035">
    <property type="protein sequence ID" value="GGB54001.1"/>
    <property type="molecule type" value="Genomic_DNA"/>
</dbReference>
<feature type="modified residue" description="4-aspartylphosphate" evidence="2">
    <location>
        <position position="53"/>
    </location>
</feature>
<dbReference type="AlphaFoldDB" id="A0A9W5U0P2"/>
<protein>
    <recommendedName>
        <fullName evidence="3">Response regulatory domain-containing protein</fullName>
    </recommendedName>
</protein>
<keyword evidence="5" id="KW-1185">Reference proteome</keyword>
<dbReference type="Gene3D" id="3.40.50.2300">
    <property type="match status" value="1"/>
</dbReference>
<dbReference type="PROSITE" id="PS50110">
    <property type="entry name" value="RESPONSE_REGULATORY"/>
    <property type="match status" value="1"/>
</dbReference>
<dbReference type="Proteomes" id="UP000621492">
    <property type="component" value="Unassembled WGS sequence"/>
</dbReference>
<evidence type="ECO:0000256" key="1">
    <source>
        <dbReference type="ARBA" id="ARBA00023012"/>
    </source>
</evidence>
<evidence type="ECO:0000313" key="5">
    <source>
        <dbReference type="Proteomes" id="UP000621492"/>
    </source>
</evidence>
<dbReference type="CDD" id="cd17546">
    <property type="entry name" value="REC_hyHK_CKI1_RcsC-like"/>
    <property type="match status" value="1"/>
</dbReference>
<evidence type="ECO:0000259" key="3">
    <source>
        <dbReference type="PROSITE" id="PS50110"/>
    </source>
</evidence>
<dbReference type="SMART" id="SM00448">
    <property type="entry name" value="REC"/>
    <property type="match status" value="1"/>
</dbReference>
<reference evidence="4" key="2">
    <citation type="submission" date="2020-09" db="EMBL/GenBank/DDBJ databases">
        <authorList>
            <person name="Sun Q."/>
            <person name="Zhou Y."/>
        </authorList>
    </citation>
    <scope>NUCLEOTIDE SEQUENCE</scope>
    <source>
        <strain evidence="4">CGMCC 1.15454</strain>
    </source>
</reference>
<dbReference type="InterPro" id="IPR036390">
    <property type="entry name" value="WH_DNA-bd_sf"/>
</dbReference>
<dbReference type="SUPFAM" id="SSF52172">
    <property type="entry name" value="CheY-like"/>
    <property type="match status" value="1"/>
</dbReference>
<keyword evidence="2" id="KW-0597">Phosphoprotein</keyword>
<dbReference type="RefSeq" id="WP_088052994.1">
    <property type="nucleotide sequence ID" value="NZ_BMJD01000035.1"/>
</dbReference>
<accession>A0A9W5U0P2</accession>
<dbReference type="InterPro" id="IPR011006">
    <property type="entry name" value="CheY-like_superfamily"/>
</dbReference>